<name>A0A841E0F1_9ACTN</name>
<dbReference type="PRINTS" id="PR01217">
    <property type="entry name" value="PRICHEXTENSN"/>
</dbReference>
<feature type="compositionally biased region" description="Low complexity" evidence="1">
    <location>
        <begin position="113"/>
        <end position="131"/>
    </location>
</feature>
<dbReference type="Proteomes" id="UP000558997">
    <property type="component" value="Unassembled WGS sequence"/>
</dbReference>
<evidence type="ECO:0000256" key="2">
    <source>
        <dbReference type="SAM" id="Phobius"/>
    </source>
</evidence>
<accession>A0A841E0F1</accession>
<gene>
    <name evidence="3" type="ORF">HDA44_005857</name>
</gene>
<keyword evidence="4" id="KW-1185">Reference proteome</keyword>
<dbReference type="RefSeq" id="WP_184839799.1">
    <property type="nucleotide sequence ID" value="NZ_BAAAVN010000026.1"/>
</dbReference>
<proteinExistence type="predicted"/>
<evidence type="ECO:0000256" key="1">
    <source>
        <dbReference type="SAM" id="MobiDB-lite"/>
    </source>
</evidence>
<feature type="transmembrane region" description="Helical" evidence="2">
    <location>
        <begin position="20"/>
        <end position="43"/>
    </location>
</feature>
<feature type="region of interest" description="Disordered" evidence="1">
    <location>
        <begin position="72"/>
        <end position="92"/>
    </location>
</feature>
<keyword evidence="2" id="KW-0812">Transmembrane</keyword>
<dbReference type="EMBL" id="JACHNF010000001">
    <property type="protein sequence ID" value="MBB5982516.1"/>
    <property type="molecule type" value="Genomic_DNA"/>
</dbReference>
<comment type="caution">
    <text evidence="3">The sequence shown here is derived from an EMBL/GenBank/DDBJ whole genome shotgun (WGS) entry which is preliminary data.</text>
</comment>
<organism evidence="3 4">
    <name type="scientific">Kribbella solani</name>
    <dbReference type="NCBI Taxonomy" id="236067"/>
    <lineage>
        <taxon>Bacteria</taxon>
        <taxon>Bacillati</taxon>
        <taxon>Actinomycetota</taxon>
        <taxon>Actinomycetes</taxon>
        <taxon>Propionibacteriales</taxon>
        <taxon>Kribbellaceae</taxon>
        <taxon>Kribbella</taxon>
    </lineage>
</organism>
<sequence length="205" mass="20722">MNLISATASRRSPWQNPRRLRQVAAGVGVLLLGYLVLVLVALLGGPRIGAGFLPLPGGGGGPEPVSPVAGLQAGQPTENLPRIPHTPTPTPAPSMLPVATPGVLPSAVPTQLPGATTPGTRPADAATTPTPEIVESKEPTIPVVTATPPVVPPTQPTSGPDSPRPTAQPTDSTTTPTVTPTTPSTPPSRPDHGGFLAKLLRKLGL</sequence>
<feature type="compositionally biased region" description="Low complexity" evidence="1">
    <location>
        <begin position="139"/>
        <end position="148"/>
    </location>
</feature>
<keyword evidence="2" id="KW-1133">Transmembrane helix</keyword>
<evidence type="ECO:0000313" key="4">
    <source>
        <dbReference type="Proteomes" id="UP000558997"/>
    </source>
</evidence>
<reference evidence="3 4" key="1">
    <citation type="submission" date="2020-08" db="EMBL/GenBank/DDBJ databases">
        <title>Sequencing the genomes of 1000 actinobacteria strains.</title>
        <authorList>
            <person name="Klenk H.-P."/>
        </authorList>
    </citation>
    <scope>NUCLEOTIDE SEQUENCE [LARGE SCALE GENOMIC DNA]</scope>
    <source>
        <strain evidence="3 4">DSM 17294</strain>
    </source>
</reference>
<evidence type="ECO:0000313" key="3">
    <source>
        <dbReference type="EMBL" id="MBB5982516.1"/>
    </source>
</evidence>
<keyword evidence="2" id="KW-0472">Membrane</keyword>
<feature type="region of interest" description="Disordered" evidence="1">
    <location>
        <begin position="104"/>
        <end position="194"/>
    </location>
</feature>
<protein>
    <submittedName>
        <fullName evidence="3">Uncharacterized protein</fullName>
    </submittedName>
</protein>
<dbReference type="AlphaFoldDB" id="A0A841E0F1"/>
<feature type="compositionally biased region" description="Low complexity" evidence="1">
    <location>
        <begin position="165"/>
        <end position="182"/>
    </location>
</feature>